<name>A0A0C2BT09_9BILA</name>
<proteinExistence type="predicted"/>
<dbReference type="EMBL" id="KN768184">
    <property type="protein sequence ID" value="KIH47013.1"/>
    <property type="molecule type" value="Genomic_DNA"/>
</dbReference>
<evidence type="ECO:0000313" key="2">
    <source>
        <dbReference type="Proteomes" id="UP000054047"/>
    </source>
</evidence>
<gene>
    <name evidence="1" type="ORF">ANCDUO_22930</name>
</gene>
<keyword evidence="2" id="KW-1185">Reference proteome</keyword>
<organism evidence="1 2">
    <name type="scientific">Ancylostoma duodenale</name>
    <dbReference type="NCBI Taxonomy" id="51022"/>
    <lineage>
        <taxon>Eukaryota</taxon>
        <taxon>Metazoa</taxon>
        <taxon>Ecdysozoa</taxon>
        <taxon>Nematoda</taxon>
        <taxon>Chromadorea</taxon>
        <taxon>Rhabditida</taxon>
        <taxon>Rhabditina</taxon>
        <taxon>Rhabditomorpha</taxon>
        <taxon>Strongyloidea</taxon>
        <taxon>Ancylostomatidae</taxon>
        <taxon>Ancylostomatinae</taxon>
        <taxon>Ancylostoma</taxon>
    </lineage>
</organism>
<accession>A0A0C2BT09</accession>
<reference evidence="1 2" key="1">
    <citation type="submission" date="2013-12" db="EMBL/GenBank/DDBJ databases">
        <title>Draft genome of the parsitic nematode Ancylostoma duodenale.</title>
        <authorList>
            <person name="Mitreva M."/>
        </authorList>
    </citation>
    <scope>NUCLEOTIDE SEQUENCE [LARGE SCALE GENOMIC DNA]</scope>
    <source>
        <strain evidence="1 2">Zhejiang</strain>
    </source>
</reference>
<sequence length="87" mass="10025">MWKAIVILDNVLLDSADSATVIQSLTAEVKGVGRTGWVNIHTDKIFETEKIRCIHHSLHIVLHFLLRLFCPHEEEVELLSDEAKRYM</sequence>
<evidence type="ECO:0000313" key="1">
    <source>
        <dbReference type="EMBL" id="KIH47013.1"/>
    </source>
</evidence>
<dbReference type="Proteomes" id="UP000054047">
    <property type="component" value="Unassembled WGS sequence"/>
</dbReference>
<protein>
    <submittedName>
        <fullName evidence="1">Uncharacterized protein</fullName>
    </submittedName>
</protein>
<dbReference type="AlphaFoldDB" id="A0A0C2BT09"/>